<evidence type="ECO:0000256" key="1">
    <source>
        <dbReference type="SAM" id="MobiDB-lite"/>
    </source>
</evidence>
<dbReference type="PANTHER" id="PTHR11177">
    <property type="entry name" value="CHITINASE"/>
    <property type="match status" value="1"/>
</dbReference>
<name>A0A183EM53_9BILA</name>
<dbReference type="Gene3D" id="3.10.50.10">
    <property type="match status" value="1"/>
</dbReference>
<dbReference type="GO" id="GO:0005576">
    <property type="term" value="C:extracellular region"/>
    <property type="evidence" value="ECO:0007669"/>
    <property type="project" value="TreeGrafter"/>
</dbReference>
<dbReference type="SUPFAM" id="SSF54556">
    <property type="entry name" value="Chitinase insertion domain"/>
    <property type="match status" value="1"/>
</dbReference>
<dbReference type="GO" id="GO:0005975">
    <property type="term" value="P:carbohydrate metabolic process"/>
    <property type="evidence" value="ECO:0007669"/>
    <property type="project" value="InterPro"/>
</dbReference>
<dbReference type="GO" id="GO:0004568">
    <property type="term" value="F:chitinase activity"/>
    <property type="evidence" value="ECO:0007669"/>
    <property type="project" value="TreeGrafter"/>
</dbReference>
<dbReference type="AlphaFoldDB" id="A0A183EM53"/>
<dbReference type="SUPFAM" id="SSF51445">
    <property type="entry name" value="(Trans)glycosidases"/>
    <property type="match status" value="1"/>
</dbReference>
<dbReference type="InterPro" id="IPR050314">
    <property type="entry name" value="Glycosyl_Hydrlase_18"/>
</dbReference>
<dbReference type="EMBL" id="UYRT01094095">
    <property type="protein sequence ID" value="VDN39369.1"/>
    <property type="molecule type" value="Genomic_DNA"/>
</dbReference>
<evidence type="ECO:0000313" key="3">
    <source>
        <dbReference type="EMBL" id="VDN39369.1"/>
    </source>
</evidence>
<dbReference type="GO" id="GO:0008061">
    <property type="term" value="F:chitin binding"/>
    <property type="evidence" value="ECO:0007669"/>
    <property type="project" value="TreeGrafter"/>
</dbReference>
<dbReference type="Proteomes" id="UP000271098">
    <property type="component" value="Unassembled WGS sequence"/>
</dbReference>
<dbReference type="WBParaSite" id="GPUH_0002207101-mRNA-1">
    <property type="protein sequence ID" value="GPUH_0002207101-mRNA-1"/>
    <property type="gene ID" value="GPUH_0002207101"/>
</dbReference>
<dbReference type="OrthoDB" id="76388at2759"/>
<evidence type="ECO:0000259" key="2">
    <source>
        <dbReference type="PROSITE" id="PS51910"/>
    </source>
</evidence>
<sequence>MSYDLHGPWEGNVDLHGKLHSTKGEVVGAGIYNTEFAAKYWAEKGMPKEKIIIGIPTYGQGWTLKDPSKTAIGSEGSGKSAPSTTNPDDGGKETVDKEGVGAYMVKGNQWYGYDTPETVKMKMDWLKQNGYGGAFIWCLDFDDFKGETCGKGPYPIMKAINDGLSGSAPLSSAVSVVLHL</sequence>
<dbReference type="Pfam" id="PF00704">
    <property type="entry name" value="Glyco_hydro_18"/>
    <property type="match status" value="1"/>
</dbReference>
<dbReference type="GO" id="GO:0006032">
    <property type="term" value="P:chitin catabolic process"/>
    <property type="evidence" value="ECO:0007669"/>
    <property type="project" value="TreeGrafter"/>
</dbReference>
<dbReference type="InterPro" id="IPR001223">
    <property type="entry name" value="Glyco_hydro18_cat"/>
</dbReference>
<dbReference type="Gene3D" id="3.20.20.80">
    <property type="entry name" value="Glycosidases"/>
    <property type="match status" value="1"/>
</dbReference>
<reference evidence="3 4" key="2">
    <citation type="submission" date="2018-11" db="EMBL/GenBank/DDBJ databases">
        <authorList>
            <consortium name="Pathogen Informatics"/>
        </authorList>
    </citation>
    <scope>NUCLEOTIDE SEQUENCE [LARGE SCALE GENOMIC DNA]</scope>
</reference>
<evidence type="ECO:0000313" key="4">
    <source>
        <dbReference type="Proteomes" id="UP000271098"/>
    </source>
</evidence>
<reference evidence="5" key="1">
    <citation type="submission" date="2016-06" db="UniProtKB">
        <authorList>
            <consortium name="WormBaseParasite"/>
        </authorList>
    </citation>
    <scope>IDENTIFICATION</scope>
</reference>
<evidence type="ECO:0000313" key="5">
    <source>
        <dbReference type="WBParaSite" id="GPUH_0002207101-mRNA-1"/>
    </source>
</evidence>
<dbReference type="PROSITE" id="PS51910">
    <property type="entry name" value="GH18_2"/>
    <property type="match status" value="1"/>
</dbReference>
<dbReference type="InterPro" id="IPR017853">
    <property type="entry name" value="GH"/>
</dbReference>
<feature type="domain" description="GH18" evidence="2">
    <location>
        <begin position="1"/>
        <end position="167"/>
    </location>
</feature>
<accession>A0A183EM53</accession>
<gene>
    <name evidence="3" type="ORF">GPUH_LOCUS22044</name>
</gene>
<proteinExistence type="predicted"/>
<dbReference type="InterPro" id="IPR029070">
    <property type="entry name" value="Chitinase_insertion_sf"/>
</dbReference>
<feature type="region of interest" description="Disordered" evidence="1">
    <location>
        <begin position="69"/>
        <end position="95"/>
    </location>
</feature>
<keyword evidence="4" id="KW-1185">Reference proteome</keyword>
<dbReference type="PANTHER" id="PTHR11177:SF400">
    <property type="entry name" value="ENDOCHITINASE-RELATED"/>
    <property type="match status" value="1"/>
</dbReference>
<protein>
    <submittedName>
        <fullName evidence="5">Glyco_hydro_18 domain-containing protein</fullName>
    </submittedName>
</protein>
<organism evidence="5">
    <name type="scientific">Gongylonema pulchrum</name>
    <dbReference type="NCBI Taxonomy" id="637853"/>
    <lineage>
        <taxon>Eukaryota</taxon>
        <taxon>Metazoa</taxon>
        <taxon>Ecdysozoa</taxon>
        <taxon>Nematoda</taxon>
        <taxon>Chromadorea</taxon>
        <taxon>Rhabditida</taxon>
        <taxon>Spirurina</taxon>
        <taxon>Spiruromorpha</taxon>
        <taxon>Spiruroidea</taxon>
        <taxon>Gongylonematidae</taxon>
        <taxon>Gongylonema</taxon>
    </lineage>
</organism>